<protein>
    <submittedName>
        <fullName evidence="1">Uncharacterized protein</fullName>
    </submittedName>
</protein>
<comment type="caution">
    <text evidence="1">The sequence shown here is derived from an EMBL/GenBank/DDBJ whole genome shotgun (WGS) entry which is preliminary data.</text>
</comment>
<dbReference type="EMBL" id="MU971405">
    <property type="protein sequence ID" value="KAK9235740.1"/>
    <property type="molecule type" value="Genomic_DNA"/>
</dbReference>
<gene>
    <name evidence="1" type="ORF">V1525DRAFT_427617</name>
</gene>
<evidence type="ECO:0000313" key="1">
    <source>
        <dbReference type="EMBL" id="KAK9235740.1"/>
    </source>
</evidence>
<keyword evidence="2" id="KW-1185">Reference proteome</keyword>
<evidence type="ECO:0000313" key="2">
    <source>
        <dbReference type="Proteomes" id="UP001433508"/>
    </source>
</evidence>
<name>A0ACC3SWE1_LIPKO</name>
<accession>A0ACC3SWE1</accession>
<sequence>MRLPYNIVHVLPLISLAAAQTTVHLSNTVSNARDLFYVRVERLDDLTNFNGHVSVQKTTSLTYAYDLTEAEHQFTSTNAPVRLDPTSTGQVSSYSIRDRISRTVAVDDVVGDIALAVAPLSNGAKRVTIALVVNAVNGNQVLKQDVLNANVKISNVGKILHVDTGDSNIMHVKVESFPVKLTGGVVSCAGNNQYWCKLMGAARSAKSSVSDAASKIFSSNPSGAARKQSTTQAHDREVKKGCQYSHGKKYDKNEHAHDHPHRAGGNESTPNLINGTTHSLFTIAFPLLIGILTGSIVVLIAIGIADLYVNYCLNPIQGYETVIVTDVAINPKELAEFIDQRRSRMNPDVDRKLSFDSEYDSSESHPLMK</sequence>
<dbReference type="Proteomes" id="UP001433508">
    <property type="component" value="Unassembled WGS sequence"/>
</dbReference>
<reference evidence="2" key="1">
    <citation type="journal article" date="2024" name="Front. Bioeng. Biotechnol.">
        <title>Genome-scale model development and genomic sequencing of the oleaginous clade Lipomyces.</title>
        <authorList>
            <person name="Czajka J.J."/>
            <person name="Han Y."/>
            <person name="Kim J."/>
            <person name="Mondo S.J."/>
            <person name="Hofstad B.A."/>
            <person name="Robles A."/>
            <person name="Haridas S."/>
            <person name="Riley R."/>
            <person name="LaButti K."/>
            <person name="Pangilinan J."/>
            <person name="Andreopoulos W."/>
            <person name="Lipzen A."/>
            <person name="Yan J."/>
            <person name="Wang M."/>
            <person name="Ng V."/>
            <person name="Grigoriev I.V."/>
            <person name="Spatafora J.W."/>
            <person name="Magnuson J.K."/>
            <person name="Baker S.E."/>
            <person name="Pomraning K.R."/>
        </authorList>
    </citation>
    <scope>NUCLEOTIDE SEQUENCE [LARGE SCALE GENOMIC DNA]</scope>
    <source>
        <strain evidence="2">CBS 7786</strain>
    </source>
</reference>
<organism evidence="1 2">
    <name type="scientific">Lipomyces kononenkoae</name>
    <name type="common">Yeast</name>
    <dbReference type="NCBI Taxonomy" id="34357"/>
    <lineage>
        <taxon>Eukaryota</taxon>
        <taxon>Fungi</taxon>
        <taxon>Dikarya</taxon>
        <taxon>Ascomycota</taxon>
        <taxon>Saccharomycotina</taxon>
        <taxon>Lipomycetes</taxon>
        <taxon>Lipomycetales</taxon>
        <taxon>Lipomycetaceae</taxon>
        <taxon>Lipomyces</taxon>
    </lineage>
</organism>
<proteinExistence type="predicted"/>